<gene>
    <name evidence="1" type="ORF">B0H63DRAFT_529902</name>
</gene>
<sequence length="109" mass="12147">MATLNYGSESTIAIPTAAPVLECLQHLHRADQETRWSTHARVSRDWQGFAEEANFRRLTLRASDALLPSVGAVTTLMVRRQYYRAFSIADALAPLLLSLTSLEGIVYEP</sequence>
<reference evidence="1" key="2">
    <citation type="submission" date="2023-06" db="EMBL/GenBank/DDBJ databases">
        <authorList>
            <consortium name="Lawrence Berkeley National Laboratory"/>
            <person name="Haridas S."/>
            <person name="Hensen N."/>
            <person name="Bonometti L."/>
            <person name="Westerberg I."/>
            <person name="Brannstrom I.O."/>
            <person name="Guillou S."/>
            <person name="Cros-Aarteil S."/>
            <person name="Calhoun S."/>
            <person name="Kuo A."/>
            <person name="Mondo S."/>
            <person name="Pangilinan J."/>
            <person name="Riley R."/>
            <person name="LaButti K."/>
            <person name="Andreopoulos B."/>
            <person name="Lipzen A."/>
            <person name="Chen C."/>
            <person name="Yanf M."/>
            <person name="Daum C."/>
            <person name="Ng V."/>
            <person name="Clum A."/>
            <person name="Steindorff A."/>
            <person name="Ohm R."/>
            <person name="Martin F."/>
            <person name="Silar P."/>
            <person name="Natvig D."/>
            <person name="Lalanne C."/>
            <person name="Gautier V."/>
            <person name="Ament-velasquez S.L."/>
            <person name="Kruys A."/>
            <person name="Hutchinson M.I."/>
            <person name="Powell A.J."/>
            <person name="Barry K."/>
            <person name="Miller A.N."/>
            <person name="Grigoriev I.V."/>
            <person name="Debuchy R."/>
            <person name="Gladieux P."/>
            <person name="Thoren M.H."/>
            <person name="Johannesson H."/>
        </authorList>
    </citation>
    <scope>NUCLEOTIDE SEQUENCE</scope>
    <source>
        <strain evidence="1">CBS 232.78</strain>
    </source>
</reference>
<organism evidence="1 2">
    <name type="scientific">Podospora didyma</name>
    <dbReference type="NCBI Taxonomy" id="330526"/>
    <lineage>
        <taxon>Eukaryota</taxon>
        <taxon>Fungi</taxon>
        <taxon>Dikarya</taxon>
        <taxon>Ascomycota</taxon>
        <taxon>Pezizomycotina</taxon>
        <taxon>Sordariomycetes</taxon>
        <taxon>Sordariomycetidae</taxon>
        <taxon>Sordariales</taxon>
        <taxon>Podosporaceae</taxon>
        <taxon>Podospora</taxon>
    </lineage>
</organism>
<evidence type="ECO:0000313" key="2">
    <source>
        <dbReference type="Proteomes" id="UP001285441"/>
    </source>
</evidence>
<dbReference type="AlphaFoldDB" id="A0AAE0JYR3"/>
<evidence type="ECO:0000313" key="1">
    <source>
        <dbReference type="EMBL" id="KAK3366517.1"/>
    </source>
</evidence>
<reference evidence="1" key="1">
    <citation type="journal article" date="2023" name="Mol. Phylogenet. Evol.">
        <title>Genome-scale phylogeny and comparative genomics of the fungal order Sordariales.</title>
        <authorList>
            <person name="Hensen N."/>
            <person name="Bonometti L."/>
            <person name="Westerberg I."/>
            <person name="Brannstrom I.O."/>
            <person name="Guillou S."/>
            <person name="Cros-Aarteil S."/>
            <person name="Calhoun S."/>
            <person name="Haridas S."/>
            <person name="Kuo A."/>
            <person name="Mondo S."/>
            <person name="Pangilinan J."/>
            <person name="Riley R."/>
            <person name="LaButti K."/>
            <person name="Andreopoulos B."/>
            <person name="Lipzen A."/>
            <person name="Chen C."/>
            <person name="Yan M."/>
            <person name="Daum C."/>
            <person name="Ng V."/>
            <person name="Clum A."/>
            <person name="Steindorff A."/>
            <person name="Ohm R.A."/>
            <person name="Martin F."/>
            <person name="Silar P."/>
            <person name="Natvig D.O."/>
            <person name="Lalanne C."/>
            <person name="Gautier V."/>
            <person name="Ament-Velasquez S.L."/>
            <person name="Kruys A."/>
            <person name="Hutchinson M.I."/>
            <person name="Powell A.J."/>
            <person name="Barry K."/>
            <person name="Miller A.N."/>
            <person name="Grigoriev I.V."/>
            <person name="Debuchy R."/>
            <person name="Gladieux P."/>
            <person name="Hiltunen Thoren M."/>
            <person name="Johannesson H."/>
        </authorList>
    </citation>
    <scope>NUCLEOTIDE SEQUENCE</scope>
    <source>
        <strain evidence="1">CBS 232.78</strain>
    </source>
</reference>
<accession>A0AAE0JYR3</accession>
<keyword evidence="2" id="KW-1185">Reference proteome</keyword>
<proteinExistence type="predicted"/>
<comment type="caution">
    <text evidence="1">The sequence shown here is derived from an EMBL/GenBank/DDBJ whole genome shotgun (WGS) entry which is preliminary data.</text>
</comment>
<protein>
    <submittedName>
        <fullName evidence="1">Uncharacterized protein</fullName>
    </submittedName>
</protein>
<name>A0AAE0JYR3_9PEZI</name>
<dbReference type="EMBL" id="JAULSW010000012">
    <property type="protein sequence ID" value="KAK3366517.1"/>
    <property type="molecule type" value="Genomic_DNA"/>
</dbReference>
<dbReference type="Proteomes" id="UP001285441">
    <property type="component" value="Unassembled WGS sequence"/>
</dbReference>